<evidence type="ECO:0000256" key="1">
    <source>
        <dbReference type="PROSITE-ProRule" id="PRU00169"/>
    </source>
</evidence>
<dbReference type="InterPro" id="IPR007492">
    <property type="entry name" value="LytTR_DNA-bd_dom"/>
</dbReference>
<dbReference type="Pfam" id="PF00072">
    <property type="entry name" value="Response_reg"/>
    <property type="match status" value="1"/>
</dbReference>
<dbReference type="GO" id="GO:0003677">
    <property type="term" value="F:DNA binding"/>
    <property type="evidence" value="ECO:0007669"/>
    <property type="project" value="UniProtKB-KW"/>
</dbReference>
<reference evidence="5" key="1">
    <citation type="journal article" date="2019" name="Int. J. Syst. Evol. Microbiol.">
        <title>The Global Catalogue of Microorganisms (GCM) 10K type strain sequencing project: providing services to taxonomists for standard genome sequencing and annotation.</title>
        <authorList>
            <consortium name="The Broad Institute Genomics Platform"/>
            <consortium name="The Broad Institute Genome Sequencing Center for Infectious Disease"/>
            <person name="Wu L."/>
            <person name="Ma J."/>
        </authorList>
    </citation>
    <scope>NUCLEOTIDE SEQUENCE [LARGE SCALE GENOMIC DNA]</scope>
    <source>
        <strain evidence="5">JCM 16601</strain>
    </source>
</reference>
<accession>A0ABP7QU96</accession>
<dbReference type="RefSeq" id="WP_259094141.1">
    <property type="nucleotide sequence ID" value="NZ_BAAAZC010000029.1"/>
</dbReference>
<dbReference type="Gene3D" id="2.40.50.1020">
    <property type="entry name" value="LytTr DNA-binding domain"/>
    <property type="match status" value="1"/>
</dbReference>
<protein>
    <submittedName>
        <fullName evidence="4">LytTR family DNA-binding domain-containing protein</fullName>
    </submittedName>
</protein>
<dbReference type="PROSITE" id="PS50110">
    <property type="entry name" value="RESPONSE_REGULATORY"/>
    <property type="match status" value="1"/>
</dbReference>
<keyword evidence="4" id="KW-0238">DNA-binding</keyword>
<keyword evidence="1" id="KW-0597">Phosphoprotein</keyword>
<evidence type="ECO:0000259" key="3">
    <source>
        <dbReference type="PROSITE" id="PS50930"/>
    </source>
</evidence>
<dbReference type="InterPro" id="IPR001789">
    <property type="entry name" value="Sig_transdc_resp-reg_receiver"/>
</dbReference>
<proteinExistence type="predicted"/>
<comment type="caution">
    <text evidence="4">The sequence shown here is derived from an EMBL/GenBank/DDBJ whole genome shotgun (WGS) entry which is preliminary data.</text>
</comment>
<dbReference type="PANTHER" id="PTHR37299">
    <property type="entry name" value="TRANSCRIPTIONAL REGULATOR-RELATED"/>
    <property type="match status" value="1"/>
</dbReference>
<organism evidence="4 5">
    <name type="scientific">Mucilaginibacter dorajii</name>
    <dbReference type="NCBI Taxonomy" id="692994"/>
    <lineage>
        <taxon>Bacteria</taxon>
        <taxon>Pseudomonadati</taxon>
        <taxon>Bacteroidota</taxon>
        <taxon>Sphingobacteriia</taxon>
        <taxon>Sphingobacteriales</taxon>
        <taxon>Sphingobacteriaceae</taxon>
        <taxon>Mucilaginibacter</taxon>
    </lineage>
</organism>
<dbReference type="PROSITE" id="PS50930">
    <property type="entry name" value="HTH_LYTTR"/>
    <property type="match status" value="1"/>
</dbReference>
<evidence type="ECO:0000313" key="5">
    <source>
        <dbReference type="Proteomes" id="UP001500742"/>
    </source>
</evidence>
<gene>
    <name evidence="4" type="ORF">GCM10022210_45820</name>
</gene>
<dbReference type="SMART" id="SM00850">
    <property type="entry name" value="LytTR"/>
    <property type="match status" value="1"/>
</dbReference>
<dbReference type="InterPro" id="IPR046947">
    <property type="entry name" value="LytR-like"/>
</dbReference>
<evidence type="ECO:0000313" key="4">
    <source>
        <dbReference type="EMBL" id="GAA3987908.1"/>
    </source>
</evidence>
<dbReference type="Proteomes" id="UP001500742">
    <property type="component" value="Unassembled WGS sequence"/>
</dbReference>
<sequence>MKPITCIITDDEPFARKGLEGYVAKTNFLDLKAQCEDAMELGAMLMQQPVDLLFLDIQMPHLSGVDFIKSLPKPPKVIFTTAFKEYATDGFDLDVLDYLLKPISFERFMKAAFKAKDYFDLRNAQTEATYLFVKSEGKLEKILFEDVLYIKGMENYLEIYTKNKKVITHSTLKAFADKLPQRSFLQTHKSYIIAKDKITSIEGNTLNIGEHQVPISRQLREQVIHNLINQNKL</sequence>
<dbReference type="InterPro" id="IPR011006">
    <property type="entry name" value="CheY-like_superfamily"/>
</dbReference>
<evidence type="ECO:0000259" key="2">
    <source>
        <dbReference type="PROSITE" id="PS50110"/>
    </source>
</evidence>
<dbReference type="SMART" id="SM00448">
    <property type="entry name" value="REC"/>
    <property type="match status" value="1"/>
</dbReference>
<name>A0ABP7QU96_9SPHI</name>
<dbReference type="Pfam" id="PF04397">
    <property type="entry name" value="LytTR"/>
    <property type="match status" value="1"/>
</dbReference>
<keyword evidence="5" id="KW-1185">Reference proteome</keyword>
<feature type="domain" description="HTH LytTR-type" evidence="3">
    <location>
        <begin position="131"/>
        <end position="202"/>
    </location>
</feature>
<dbReference type="SUPFAM" id="SSF52172">
    <property type="entry name" value="CheY-like"/>
    <property type="match status" value="1"/>
</dbReference>
<feature type="modified residue" description="4-aspartylphosphate" evidence="1">
    <location>
        <position position="56"/>
    </location>
</feature>
<dbReference type="PANTHER" id="PTHR37299:SF1">
    <property type="entry name" value="STAGE 0 SPORULATION PROTEIN A HOMOLOG"/>
    <property type="match status" value="1"/>
</dbReference>
<dbReference type="Gene3D" id="3.40.50.2300">
    <property type="match status" value="1"/>
</dbReference>
<feature type="domain" description="Response regulatory" evidence="2">
    <location>
        <begin position="5"/>
        <end position="116"/>
    </location>
</feature>
<dbReference type="EMBL" id="BAAAZC010000029">
    <property type="protein sequence ID" value="GAA3987908.1"/>
    <property type="molecule type" value="Genomic_DNA"/>
</dbReference>